<keyword evidence="4" id="KW-1185">Reference proteome</keyword>
<evidence type="ECO:0000313" key="3">
    <source>
        <dbReference type="EMBL" id="TMV14818.1"/>
    </source>
</evidence>
<keyword evidence="2" id="KW-0964">Secreted</keyword>
<reference evidence="3 4" key="1">
    <citation type="submission" date="2019-05" db="EMBL/GenBank/DDBJ databases">
        <title>Marivita sp. nov. isolated from sea sediment.</title>
        <authorList>
            <person name="Kim W."/>
        </authorList>
    </citation>
    <scope>NUCLEOTIDE SEQUENCE [LARGE SCALE GENOMIC DNA]</scope>
    <source>
        <strain evidence="3 4">CAU 1492</strain>
    </source>
</reference>
<evidence type="ECO:0000256" key="1">
    <source>
        <dbReference type="ARBA" id="ARBA00004613"/>
    </source>
</evidence>
<dbReference type="RefSeq" id="WP_138862171.1">
    <property type="nucleotide sequence ID" value="NZ_VCPC01000001.1"/>
</dbReference>
<dbReference type="InterPro" id="IPR011049">
    <property type="entry name" value="Serralysin-like_metalloprot_C"/>
</dbReference>
<dbReference type="SUPFAM" id="SSF51120">
    <property type="entry name" value="beta-Roll"/>
    <property type="match status" value="1"/>
</dbReference>
<name>A0ABY2XEC0_9RHOB</name>
<dbReference type="PANTHER" id="PTHR38340">
    <property type="entry name" value="S-LAYER PROTEIN"/>
    <property type="match status" value="1"/>
</dbReference>
<accession>A0ABY2XEC0</accession>
<dbReference type="Proteomes" id="UP001191082">
    <property type="component" value="Unassembled WGS sequence"/>
</dbReference>
<comment type="caution">
    <text evidence="3">The sequence shown here is derived from an EMBL/GenBank/DDBJ whole genome shotgun (WGS) entry which is preliminary data.</text>
</comment>
<comment type="subcellular location">
    <subcellularLocation>
        <location evidence="1">Secreted</location>
    </subcellularLocation>
</comment>
<dbReference type="PROSITE" id="PS00330">
    <property type="entry name" value="HEMOLYSIN_CALCIUM"/>
    <property type="match status" value="3"/>
</dbReference>
<dbReference type="InterPro" id="IPR050557">
    <property type="entry name" value="RTX_toxin/Mannuronan_C5-epim"/>
</dbReference>
<dbReference type="PANTHER" id="PTHR38340:SF1">
    <property type="entry name" value="S-LAYER PROTEIN"/>
    <property type="match status" value="1"/>
</dbReference>
<dbReference type="Pfam" id="PF00353">
    <property type="entry name" value="HemolysinCabind"/>
    <property type="match status" value="1"/>
</dbReference>
<gene>
    <name evidence="3" type="ORF">FGK64_02235</name>
</gene>
<organism evidence="3 4">
    <name type="scientific">Arenibacterium halophilum</name>
    <dbReference type="NCBI Taxonomy" id="2583821"/>
    <lineage>
        <taxon>Bacteria</taxon>
        <taxon>Pseudomonadati</taxon>
        <taxon>Pseudomonadota</taxon>
        <taxon>Alphaproteobacteria</taxon>
        <taxon>Rhodobacterales</taxon>
        <taxon>Paracoccaceae</taxon>
        <taxon>Arenibacterium</taxon>
    </lineage>
</organism>
<dbReference type="Gene3D" id="2.150.10.10">
    <property type="entry name" value="Serralysin-like metalloprotease, C-terminal"/>
    <property type="match status" value="1"/>
</dbReference>
<evidence type="ECO:0008006" key="5">
    <source>
        <dbReference type="Google" id="ProtNLM"/>
    </source>
</evidence>
<dbReference type="EMBL" id="VCPC01000001">
    <property type="protein sequence ID" value="TMV14818.1"/>
    <property type="molecule type" value="Genomic_DNA"/>
</dbReference>
<protein>
    <recommendedName>
        <fullName evidence="5">Calcium-binding protein</fullName>
    </recommendedName>
</protein>
<evidence type="ECO:0000256" key="2">
    <source>
        <dbReference type="ARBA" id="ARBA00022525"/>
    </source>
</evidence>
<proteinExistence type="predicted"/>
<dbReference type="InterPro" id="IPR001343">
    <property type="entry name" value="Hemolysn_Ca-bd"/>
</dbReference>
<dbReference type="InterPro" id="IPR018511">
    <property type="entry name" value="Hemolysin-typ_Ca-bd_CS"/>
</dbReference>
<dbReference type="PRINTS" id="PR00313">
    <property type="entry name" value="CABNDNGRPT"/>
</dbReference>
<evidence type="ECO:0000313" key="4">
    <source>
        <dbReference type="Proteomes" id="UP001191082"/>
    </source>
</evidence>
<sequence length="540" mass="55684">MGAGLKTSGGETNSGVVVSRNFQEDVFTAPVVLKNGDTVVTWLDPNTGDLFQRRLPADGSAPGSVAELTDAASGFAVSSGAEPLKGGGYAVFWMESGSDGGVARVALFNDDGSLRSPAATISGAGEIIGGAIAGTTLNNGNLLVTWTEFVAGEGFKTHGRIVKQDGSFAGGEKSLDQGVSFEQAAQDVAGLGTGQFVQVWQEYSGDLTNKADVKMQVFTKTGAPVGAAVTVNTLTTGDQFAPKVAALKDGGFVVTWWGSLNADGSSWGVFAQRFDDGGTKLGGEFQVNTTTYSQQWTPEVIGLADGGFLVAWQSFDQDGSGEAIVGQRFAANGSMVGDEFIINSSTSAAQWNAGIAGNASGDVVVTWQSHHLGGTQWQVMSQGFDTGVVGTDAAETLRDTNGLNLLEGFGGRDRIFGLNGNDSIFGGNGNDKLDGGNGRDLLVGGRGRDTLIGGAHNDILKGNGGADTFVFDGLADEGRDRIIGFQDGIDHIRVTGSSFANTQIDSFGANGALVTLEGGTEIVLKGITPGQLTHADFDFL</sequence>